<dbReference type="RefSeq" id="WP_241512726.1">
    <property type="nucleotide sequence ID" value="NZ_JAFEJT020000002.1"/>
</dbReference>
<organism evidence="2 3">
    <name type="scientific">Bifidobacterium amazonense</name>
    <dbReference type="NCBI Taxonomy" id="2809027"/>
    <lineage>
        <taxon>Bacteria</taxon>
        <taxon>Bacillati</taxon>
        <taxon>Actinomycetota</taxon>
        <taxon>Actinomycetes</taxon>
        <taxon>Bifidobacteriales</taxon>
        <taxon>Bifidobacteriaceae</taxon>
        <taxon>Bifidobacterium</taxon>
    </lineage>
</organism>
<evidence type="ECO:0000313" key="2">
    <source>
        <dbReference type="EMBL" id="MCH9274884.1"/>
    </source>
</evidence>
<sequence>MDNGSTRRTTGSTVRPLVDLSDLPRLLTKPEVGDLLRISPSGVDRLLSSGRLPCYHLGRRVLVPRDALETLLARPFNAAVLR</sequence>
<keyword evidence="3" id="KW-1185">Reference proteome</keyword>
<dbReference type="Proteomes" id="UP000710815">
    <property type="component" value="Unassembled WGS sequence"/>
</dbReference>
<evidence type="ECO:0000259" key="1">
    <source>
        <dbReference type="Pfam" id="PF12728"/>
    </source>
</evidence>
<dbReference type="Pfam" id="PF12728">
    <property type="entry name" value="HTH_17"/>
    <property type="match status" value="1"/>
</dbReference>
<comment type="caution">
    <text evidence="2">The sequence shown here is derived from an EMBL/GenBank/DDBJ whole genome shotgun (WGS) entry which is preliminary data.</text>
</comment>
<dbReference type="EMBL" id="JAFEJT020000002">
    <property type="protein sequence ID" value="MCH9274884.1"/>
    <property type="molecule type" value="Genomic_DNA"/>
</dbReference>
<protein>
    <submittedName>
        <fullName evidence="2">Helix-turn-helix domain-containing protein</fullName>
    </submittedName>
</protein>
<dbReference type="InterPro" id="IPR041657">
    <property type="entry name" value="HTH_17"/>
</dbReference>
<evidence type="ECO:0000313" key="3">
    <source>
        <dbReference type="Proteomes" id="UP000710815"/>
    </source>
</evidence>
<dbReference type="InterPro" id="IPR010093">
    <property type="entry name" value="SinI_DNA-bd"/>
</dbReference>
<feature type="domain" description="Helix-turn-helix" evidence="1">
    <location>
        <begin position="26"/>
        <end position="74"/>
    </location>
</feature>
<proteinExistence type="predicted"/>
<dbReference type="NCBIfam" id="TIGR01764">
    <property type="entry name" value="excise"/>
    <property type="match status" value="1"/>
</dbReference>
<accession>A0ABS9VS25</accession>
<gene>
    <name evidence="2" type="ORF">JS533_001095</name>
</gene>
<name>A0ABS9VS25_9BIFI</name>
<reference evidence="2 3" key="2">
    <citation type="journal article" date="2021" name="Syst. Appl. Microbiol.">
        <title>Phylogenetic classification of ten novel species belonging to the genus Bifidobacterium comprising B. phasiani sp. nov., B. pongonis sp. nov., B. saguinibicoloris sp. nov., B. colobi sp. nov., B. simiiventris sp. nov., B. santillanense sp. nov., B. miconis sp. nov., B. amazonense sp. nov., B. pluvialisilvae sp. nov., and B. miconisargentati sp. nov.</title>
        <authorList>
            <person name="Lugli G.A."/>
            <person name="Calvete-Torre I."/>
            <person name="Alessandri G."/>
            <person name="Milani C."/>
            <person name="Turroni F."/>
            <person name="Laiolo P."/>
            <person name="Ossiprandi M.C."/>
            <person name="Margolles A."/>
            <person name="Ruiz L."/>
            <person name="Ventura M."/>
        </authorList>
    </citation>
    <scope>NUCLEOTIDE SEQUENCE [LARGE SCALE GENOMIC DNA]</scope>
    <source>
        <strain evidence="2 3">MA1</strain>
    </source>
</reference>
<reference evidence="2 3" key="1">
    <citation type="journal article" date="2021" name="Environ. Microbiol.">
        <title>Genetic insights into the dark matter of the mammalian gut microbiota through targeted genome reconstruction.</title>
        <authorList>
            <person name="Lugli G.A."/>
            <person name="Alessandri G."/>
            <person name="Milani C."/>
            <person name="Viappiani A."/>
            <person name="Fontana F."/>
            <person name="Tarracchini C."/>
            <person name="Mancabelli L."/>
            <person name="Argentini C."/>
            <person name="Ruiz L."/>
            <person name="Margolles A."/>
            <person name="van Sinderen D."/>
            <person name="Turroni F."/>
            <person name="Ventura M."/>
        </authorList>
    </citation>
    <scope>NUCLEOTIDE SEQUENCE [LARGE SCALE GENOMIC DNA]</scope>
    <source>
        <strain evidence="2 3">MA1</strain>
    </source>
</reference>